<dbReference type="Proteomes" id="UP000598820">
    <property type="component" value="Unassembled WGS sequence"/>
</dbReference>
<gene>
    <name evidence="1" type="ORF">IC229_04980</name>
</gene>
<sequence length="186" mass="20294">MITTGSNNVMVGANAQTTGGSIQNAVAIGANGKVALNNAIVLGDLTNTSIAFGIGTDSPQFPLDVRGTINLRNNGKIKFAHLSNPIHNGTKDQFLTVNEQGETVLAKHRLRIDNVTQWSDKVFTKGYVLSPLADVENHIQQYGHLPNVASAEHLSCLPIFMGLVWWRVLIQMTRISRKRIILLVID</sequence>
<accession>A0A926XXU0</accession>
<evidence type="ECO:0000313" key="1">
    <source>
        <dbReference type="EMBL" id="MBD2699977.1"/>
    </source>
</evidence>
<proteinExistence type="predicted"/>
<organism evidence="1 2">
    <name type="scientific">Spirosoma profusum</name>
    <dbReference type="NCBI Taxonomy" id="2771354"/>
    <lineage>
        <taxon>Bacteria</taxon>
        <taxon>Pseudomonadati</taxon>
        <taxon>Bacteroidota</taxon>
        <taxon>Cytophagia</taxon>
        <taxon>Cytophagales</taxon>
        <taxon>Cytophagaceae</taxon>
        <taxon>Spirosoma</taxon>
    </lineage>
</organism>
<dbReference type="EMBL" id="JACWZY010000003">
    <property type="protein sequence ID" value="MBD2699977.1"/>
    <property type="molecule type" value="Genomic_DNA"/>
</dbReference>
<protein>
    <submittedName>
        <fullName evidence="1">Uncharacterized protein</fullName>
    </submittedName>
</protein>
<comment type="caution">
    <text evidence="1">The sequence shown here is derived from an EMBL/GenBank/DDBJ whole genome shotgun (WGS) entry which is preliminary data.</text>
</comment>
<name>A0A926XXU0_9BACT</name>
<reference evidence="1" key="1">
    <citation type="submission" date="2020-09" db="EMBL/GenBank/DDBJ databases">
        <authorList>
            <person name="Kim M.K."/>
        </authorList>
    </citation>
    <scope>NUCLEOTIDE SEQUENCE</scope>
    <source>
        <strain evidence="1">BT702</strain>
    </source>
</reference>
<keyword evidence="2" id="KW-1185">Reference proteome</keyword>
<dbReference type="AlphaFoldDB" id="A0A926XXU0"/>
<evidence type="ECO:0000313" key="2">
    <source>
        <dbReference type="Proteomes" id="UP000598820"/>
    </source>
</evidence>